<organism evidence="1 2">
    <name type="scientific">Symbiodinium natans</name>
    <dbReference type="NCBI Taxonomy" id="878477"/>
    <lineage>
        <taxon>Eukaryota</taxon>
        <taxon>Sar</taxon>
        <taxon>Alveolata</taxon>
        <taxon>Dinophyceae</taxon>
        <taxon>Suessiales</taxon>
        <taxon>Symbiodiniaceae</taxon>
        <taxon>Symbiodinium</taxon>
    </lineage>
</organism>
<accession>A0A812JX27</accession>
<keyword evidence="2" id="KW-1185">Reference proteome</keyword>
<comment type="caution">
    <text evidence="1">The sequence shown here is derived from an EMBL/GenBank/DDBJ whole genome shotgun (WGS) entry which is preliminary data.</text>
</comment>
<dbReference type="Proteomes" id="UP000604046">
    <property type="component" value="Unassembled WGS sequence"/>
</dbReference>
<sequence>MTVVQALLEAFAATAKVPLDCGLQSPGGEGCSNEALGAPEATFEGSLPRPTVLDPRPMEKLCHPLAAGALCAFAFVGAQVSRFVILQGAGAADPLGFFGLDSFYSSFDQHTYSANLYQSLDFVGEERTARLFTRIPKLRFRELLTDANGAPPCKKTEAMRFANKMLLCKSESLERVLDGSRPAHVQMFFVQPMKLFVKLCGRGDFLKIEKRHHERVGFRFRPWQQQRRAQDPFSAIGAAQHEFSEPEECDGLGVLVHALANQQHLLNASWYFQAADYLWEAQIFCFLLLVVCSREEGSDELRDEKCVRLCEVVDVVGAAVGLRAYHRAMGQEGPELPALPEEDEMPYFKRVRDFCSSGLSFDDRAWGPRLEDKDIKVDVYEKMGMVKSAPVKSITNPYAPGSKWEPAVTTSYDWFQWSQVAYPPNLDFFRVLGSFEKEGASISRADMESRWARRLSK</sequence>
<gene>
    <name evidence="1" type="ORF">SNAT2548_LOCUS7237</name>
</gene>
<dbReference type="OrthoDB" id="406887at2759"/>
<proteinExistence type="predicted"/>
<dbReference type="AlphaFoldDB" id="A0A812JX27"/>
<reference evidence="1" key="1">
    <citation type="submission" date="2021-02" db="EMBL/GenBank/DDBJ databases">
        <authorList>
            <person name="Dougan E. K."/>
            <person name="Rhodes N."/>
            <person name="Thang M."/>
            <person name="Chan C."/>
        </authorList>
    </citation>
    <scope>NUCLEOTIDE SEQUENCE</scope>
</reference>
<protein>
    <submittedName>
        <fullName evidence="1">Uncharacterized protein</fullName>
    </submittedName>
</protein>
<name>A0A812JX27_9DINO</name>
<evidence type="ECO:0000313" key="2">
    <source>
        <dbReference type="Proteomes" id="UP000604046"/>
    </source>
</evidence>
<dbReference type="EMBL" id="CAJNDS010000501">
    <property type="protein sequence ID" value="CAE7212726.1"/>
    <property type="molecule type" value="Genomic_DNA"/>
</dbReference>
<evidence type="ECO:0000313" key="1">
    <source>
        <dbReference type="EMBL" id="CAE7212726.1"/>
    </source>
</evidence>